<dbReference type="Gene3D" id="3.40.50.10810">
    <property type="entry name" value="Tandem AAA-ATPase domain"/>
    <property type="match status" value="2"/>
</dbReference>
<dbReference type="GO" id="GO:0005634">
    <property type="term" value="C:nucleus"/>
    <property type="evidence" value="ECO:0007669"/>
    <property type="project" value="UniProtKB-SubCell"/>
</dbReference>
<feature type="compositionally biased region" description="Polar residues" evidence="14">
    <location>
        <begin position="586"/>
        <end position="603"/>
    </location>
</feature>
<dbReference type="GO" id="GO:0008094">
    <property type="term" value="F:ATP-dependent activity, acting on DNA"/>
    <property type="evidence" value="ECO:0007669"/>
    <property type="project" value="TreeGrafter"/>
</dbReference>
<evidence type="ECO:0000256" key="7">
    <source>
        <dbReference type="ARBA" id="ARBA00022801"/>
    </source>
</evidence>
<evidence type="ECO:0000256" key="11">
    <source>
        <dbReference type="ARBA" id="ARBA00023204"/>
    </source>
</evidence>
<keyword evidence="10" id="KW-0067">ATP-binding</keyword>
<dbReference type="InterPro" id="IPR014905">
    <property type="entry name" value="HIRAN"/>
</dbReference>
<keyword evidence="8" id="KW-0347">Helicase</keyword>
<comment type="subcellular location">
    <subcellularLocation>
        <location evidence="1">Nucleus</location>
    </subcellularLocation>
</comment>
<evidence type="ECO:0000256" key="13">
    <source>
        <dbReference type="PROSITE-ProRule" id="PRU00175"/>
    </source>
</evidence>
<keyword evidence="9" id="KW-0862">Zinc</keyword>
<feature type="region of interest" description="Disordered" evidence="14">
    <location>
        <begin position="1"/>
        <end position="50"/>
    </location>
</feature>
<feature type="compositionally biased region" description="Low complexity" evidence="14">
    <location>
        <begin position="604"/>
        <end position="616"/>
    </location>
</feature>
<feature type="region of interest" description="Disordered" evidence="14">
    <location>
        <begin position="166"/>
        <end position="191"/>
    </location>
</feature>
<dbReference type="GO" id="GO:0005524">
    <property type="term" value="F:ATP binding"/>
    <property type="evidence" value="ECO:0007669"/>
    <property type="project" value="UniProtKB-KW"/>
</dbReference>
<dbReference type="Pfam" id="PF00271">
    <property type="entry name" value="Helicase_C"/>
    <property type="match status" value="1"/>
</dbReference>
<dbReference type="GO" id="GO:0004386">
    <property type="term" value="F:helicase activity"/>
    <property type="evidence" value="ECO:0007669"/>
    <property type="project" value="UniProtKB-KW"/>
</dbReference>
<evidence type="ECO:0008006" key="20">
    <source>
        <dbReference type="Google" id="ProtNLM"/>
    </source>
</evidence>
<dbReference type="PANTHER" id="PTHR45626:SF22">
    <property type="entry name" value="DNA REPAIR PROTEIN RAD5"/>
    <property type="match status" value="1"/>
</dbReference>
<evidence type="ECO:0000313" key="19">
    <source>
        <dbReference type="Proteomes" id="UP000033483"/>
    </source>
</evidence>
<dbReference type="GO" id="GO:0016818">
    <property type="term" value="F:hydrolase activity, acting on acid anhydrides, in phosphorus-containing anhydrides"/>
    <property type="evidence" value="ECO:0007669"/>
    <property type="project" value="InterPro"/>
</dbReference>
<feature type="compositionally biased region" description="Low complexity" evidence="14">
    <location>
        <begin position="408"/>
        <end position="420"/>
    </location>
</feature>
<feature type="domain" description="Helicase C-terminal" evidence="17">
    <location>
        <begin position="1064"/>
        <end position="1223"/>
    </location>
</feature>
<evidence type="ECO:0000256" key="1">
    <source>
        <dbReference type="ARBA" id="ARBA00004123"/>
    </source>
</evidence>
<dbReference type="Gene3D" id="3.30.40.10">
    <property type="entry name" value="Zinc/RING finger domain, C3HC4 (zinc finger)"/>
    <property type="match status" value="1"/>
</dbReference>
<dbReference type="InterPro" id="IPR050628">
    <property type="entry name" value="SNF2_RAD54_helicase_TF"/>
</dbReference>
<dbReference type="PANTHER" id="PTHR45626">
    <property type="entry name" value="TRANSCRIPTION TERMINATION FACTOR 2-RELATED"/>
    <property type="match status" value="1"/>
</dbReference>
<dbReference type="PROSITE" id="PS51192">
    <property type="entry name" value="HELICASE_ATP_BIND_1"/>
    <property type="match status" value="1"/>
</dbReference>
<keyword evidence="19" id="KW-1185">Reference proteome</keyword>
<dbReference type="PROSITE" id="PS51194">
    <property type="entry name" value="HELICASE_CTER"/>
    <property type="match status" value="1"/>
</dbReference>
<reference evidence="18 19" key="1">
    <citation type="submission" date="2015-03" db="EMBL/GenBank/DDBJ databases">
        <authorList>
            <person name="Radwan O."/>
            <person name="Al-Naeli F.A."/>
            <person name="Rendon G.A."/>
            <person name="Fields C."/>
        </authorList>
    </citation>
    <scope>NUCLEOTIDE SEQUENCE [LARGE SCALE GENOMIC DNA]</scope>
    <source>
        <strain evidence="18">CR-DP1</strain>
    </source>
</reference>
<dbReference type="InterPro" id="IPR049730">
    <property type="entry name" value="SNF2/RAD54-like_C"/>
</dbReference>
<dbReference type="OrthoDB" id="2801544at2759"/>
<evidence type="ECO:0000256" key="12">
    <source>
        <dbReference type="ARBA" id="ARBA00023242"/>
    </source>
</evidence>
<dbReference type="Gene3D" id="3.40.50.300">
    <property type="entry name" value="P-loop containing nucleotide triphosphate hydrolases"/>
    <property type="match status" value="2"/>
</dbReference>
<evidence type="ECO:0000256" key="14">
    <source>
        <dbReference type="SAM" id="MobiDB-lite"/>
    </source>
</evidence>
<dbReference type="SMART" id="SM00490">
    <property type="entry name" value="HELICc"/>
    <property type="match status" value="1"/>
</dbReference>
<dbReference type="InterPro" id="IPR001650">
    <property type="entry name" value="Helicase_C-like"/>
</dbReference>
<dbReference type="SUPFAM" id="SSF52540">
    <property type="entry name" value="P-loop containing nucleoside triphosphate hydrolases"/>
    <property type="match status" value="2"/>
</dbReference>
<proteinExistence type="inferred from homology"/>
<comment type="caution">
    <text evidence="18">The sequence shown here is derived from an EMBL/GenBank/DDBJ whole genome shotgun (WGS) entry which is preliminary data.</text>
</comment>
<dbReference type="CDD" id="cd18008">
    <property type="entry name" value="DEXDc_SHPRH-like"/>
    <property type="match status" value="1"/>
</dbReference>
<evidence type="ECO:0000259" key="15">
    <source>
        <dbReference type="PROSITE" id="PS50089"/>
    </source>
</evidence>
<comment type="similarity">
    <text evidence="2">Belongs to the SNF2/RAD54 helicase family.</text>
</comment>
<keyword evidence="12" id="KW-0539">Nucleus</keyword>
<keyword evidence="11" id="KW-0234">DNA repair</keyword>
<name>A0A0F4ZI57_9PEZI</name>
<keyword evidence="6 13" id="KW-0863">Zinc-finger</keyword>
<evidence type="ECO:0000256" key="3">
    <source>
        <dbReference type="ARBA" id="ARBA00022723"/>
    </source>
</evidence>
<evidence type="ECO:0000256" key="5">
    <source>
        <dbReference type="ARBA" id="ARBA00022763"/>
    </source>
</evidence>
<dbReference type="InterPro" id="IPR013083">
    <property type="entry name" value="Znf_RING/FYVE/PHD"/>
</dbReference>
<evidence type="ECO:0000259" key="17">
    <source>
        <dbReference type="PROSITE" id="PS51194"/>
    </source>
</evidence>
<feature type="domain" description="Helicase ATP-binding" evidence="16">
    <location>
        <begin position="535"/>
        <end position="782"/>
    </location>
</feature>
<dbReference type="InterPro" id="IPR038718">
    <property type="entry name" value="SNF2-like_sf"/>
</dbReference>
<keyword evidence="3" id="KW-0479">Metal-binding</keyword>
<dbReference type="GO" id="GO:0008270">
    <property type="term" value="F:zinc ion binding"/>
    <property type="evidence" value="ECO:0007669"/>
    <property type="project" value="UniProtKB-KW"/>
</dbReference>
<protein>
    <recommendedName>
        <fullName evidence="20">DNA repair protein RAD5</fullName>
    </recommendedName>
</protein>
<feature type="compositionally biased region" description="Basic and acidic residues" evidence="14">
    <location>
        <begin position="380"/>
        <end position="391"/>
    </location>
</feature>
<dbReference type="InterPro" id="IPR014001">
    <property type="entry name" value="Helicase_ATP-bd"/>
</dbReference>
<dbReference type="Proteomes" id="UP000033483">
    <property type="component" value="Unassembled WGS sequence"/>
</dbReference>
<dbReference type="CDD" id="cd18793">
    <property type="entry name" value="SF2_C_SNF"/>
    <property type="match status" value="1"/>
</dbReference>
<evidence type="ECO:0000256" key="4">
    <source>
        <dbReference type="ARBA" id="ARBA00022741"/>
    </source>
</evidence>
<feature type="domain" description="RING-type" evidence="15">
    <location>
        <begin position="969"/>
        <end position="1014"/>
    </location>
</feature>
<evidence type="ECO:0000259" key="16">
    <source>
        <dbReference type="PROSITE" id="PS51192"/>
    </source>
</evidence>
<dbReference type="InterPro" id="IPR000330">
    <property type="entry name" value="SNF2_N"/>
</dbReference>
<dbReference type="Pfam" id="PF08797">
    <property type="entry name" value="HIRAN"/>
    <property type="match status" value="1"/>
</dbReference>
<evidence type="ECO:0000256" key="2">
    <source>
        <dbReference type="ARBA" id="ARBA00007025"/>
    </source>
</evidence>
<evidence type="ECO:0000256" key="8">
    <source>
        <dbReference type="ARBA" id="ARBA00022806"/>
    </source>
</evidence>
<dbReference type="InterPro" id="IPR001841">
    <property type="entry name" value="Znf_RING"/>
</dbReference>
<dbReference type="InterPro" id="IPR027417">
    <property type="entry name" value="P-loop_NTPase"/>
</dbReference>
<dbReference type="SMART" id="SM00910">
    <property type="entry name" value="HIRAN"/>
    <property type="match status" value="1"/>
</dbReference>
<feature type="region of interest" description="Disordered" evidence="14">
    <location>
        <begin position="380"/>
        <end position="431"/>
    </location>
</feature>
<dbReference type="SMART" id="SM00487">
    <property type="entry name" value="DEXDc"/>
    <property type="match status" value="1"/>
</dbReference>
<feature type="compositionally biased region" description="Basic and acidic residues" evidence="14">
    <location>
        <begin position="1"/>
        <end position="23"/>
    </location>
</feature>
<evidence type="ECO:0000313" key="18">
    <source>
        <dbReference type="EMBL" id="KKA30294.1"/>
    </source>
</evidence>
<keyword evidence="4" id="KW-0547">Nucleotide-binding</keyword>
<evidence type="ECO:0000256" key="6">
    <source>
        <dbReference type="ARBA" id="ARBA00022771"/>
    </source>
</evidence>
<dbReference type="AlphaFoldDB" id="A0A0F4ZI57"/>
<evidence type="ECO:0000256" key="10">
    <source>
        <dbReference type="ARBA" id="ARBA00022840"/>
    </source>
</evidence>
<keyword evidence="7" id="KW-0378">Hydrolase</keyword>
<dbReference type="EMBL" id="LAEV01000445">
    <property type="protein sequence ID" value="KKA30294.1"/>
    <property type="molecule type" value="Genomic_DNA"/>
</dbReference>
<organism evidence="18 19">
    <name type="scientific">Thielaviopsis punctulata</name>
    <dbReference type="NCBI Taxonomy" id="72032"/>
    <lineage>
        <taxon>Eukaryota</taxon>
        <taxon>Fungi</taxon>
        <taxon>Dikarya</taxon>
        <taxon>Ascomycota</taxon>
        <taxon>Pezizomycotina</taxon>
        <taxon>Sordariomycetes</taxon>
        <taxon>Hypocreomycetidae</taxon>
        <taxon>Microascales</taxon>
        <taxon>Ceratocystidaceae</taxon>
        <taxon>Thielaviopsis</taxon>
    </lineage>
</organism>
<dbReference type="Pfam" id="PF13923">
    <property type="entry name" value="zf-C3HC4_2"/>
    <property type="match status" value="1"/>
</dbReference>
<feature type="compositionally biased region" description="Polar residues" evidence="14">
    <location>
        <begin position="166"/>
        <end position="183"/>
    </location>
</feature>
<dbReference type="Pfam" id="PF24975">
    <property type="entry name" value="UBA_Rad5"/>
    <property type="match status" value="1"/>
</dbReference>
<sequence>MDSSEPPHKKPRTEEPFDHHEYSLSESYLKPLLPAKAEEKQTKTKEKKRFFTNTLPGAVAAARAAGGVTEDVGRSLSSAESAAAVSGFTAPQKLSLQTPEPRQNTPESLPQTDDIPFDQDTFTAFVGTTVSLDVLAVLRAHCRNDLQRAVNMYLDGTWRNLSVPAHTSRSLQAPKTLSSTKSPLSIKGSLSAKNPPATSRYIGVFGVEGWATRSGSGLLRYGDPVTIERHRSPTTKPSNLRGSKPSAGLIVRFTNTAGQEVGRLARDAAEWISALQDQHVAIFSGTVVYVPERLRINDTVHMQLRVELLSSAFDQAGFQGPDVSARGLFEQDETSEERDLRMRQVALVKLFTEINLLPLTAGTRDDSTRRRRENLIKAVELDEQKARENGRESGSGALTPRPLKSGPFQNAFSQNASSQSTPNPDSPEADQGLELEQDQLDALYRKAQSFDFSTPCATPAASFAMRLRPYQQQALHWMMSKEKDEKTHREPSLHPLWEEYQWPTRDADGAEVPAVYGRDKFYVNPYSGEMSLEFQAQEQSCLGGILADEMGLGKTIQMLSLIHSHRLPTAESVVGESFLGSEPESEPQSRFASGPGSSVSTTQPDSKSASRSGSPKSKPENNNAFSRLSSKKDSVQDAPQTTLVIAPMSLLAQWHSEAEKASKPGTLRVSVYYGADKNSNLQALCTAAASAPDVLITSYGTVLSEFSQLAARNGDRSWHTGLFSLRFFRVILDEAHTIKNRTSKTAKACYALSATHRWALTGTPVVNRLEDLFSLVRFLGVEPWNNFSYWRTFITLPFEARNFVRALDVVQTVLEPLVMRRTKDMKTPTGDPLVPLPPKTVEIVEVELSQTERAIYDHVFAMARNSLSENMANGTVLKSYTSIFAQILRLRQVCCHPILVRNQNLVAEEAEVAALADAADGMTDDMDLDNLIQQFTANVADAGNSNSLSASAFGAHALSEIRKEADAECPICADEPMNEQTVTACWHSACKKCLLEYMRHESDRGRQPRCVTCRKPINGRELYEVVRYDEDEIDGHEEGEKAEAEEKRGKISLQRLGTHDSSSKVMALIAHLRAQRKAEPNSKSVVFSQFTSFLSIIEPALQRAHIRFLRLDGSMPQKARAAVLADFAAAKRFTVLLLSLKAGGVGLNLTSAKTVYMMDPWWSFAVEAQAIDRVHRMGQTESVKVFRFIVKSSVEGRMLKIQERKKFLATSLGMMGDEEKRLARIEDIKELLS</sequence>
<dbReference type="Pfam" id="PF00176">
    <property type="entry name" value="SNF2-rel_dom"/>
    <property type="match status" value="1"/>
</dbReference>
<dbReference type="GO" id="GO:0003676">
    <property type="term" value="F:nucleic acid binding"/>
    <property type="evidence" value="ECO:0007669"/>
    <property type="project" value="InterPro"/>
</dbReference>
<dbReference type="SUPFAM" id="SSF57850">
    <property type="entry name" value="RING/U-box"/>
    <property type="match status" value="1"/>
</dbReference>
<gene>
    <name evidence="18" type="ORF">TD95_003865</name>
</gene>
<evidence type="ECO:0000256" key="9">
    <source>
        <dbReference type="ARBA" id="ARBA00022833"/>
    </source>
</evidence>
<dbReference type="PROSITE" id="PS50089">
    <property type="entry name" value="ZF_RING_2"/>
    <property type="match status" value="1"/>
</dbReference>
<dbReference type="GO" id="GO:0006281">
    <property type="term" value="P:DNA repair"/>
    <property type="evidence" value="ECO:0007669"/>
    <property type="project" value="UniProtKB-KW"/>
</dbReference>
<feature type="region of interest" description="Disordered" evidence="14">
    <location>
        <begin position="577"/>
        <end position="637"/>
    </location>
</feature>
<feature type="compositionally biased region" description="Polar residues" evidence="14">
    <location>
        <begin position="92"/>
        <end position="111"/>
    </location>
</feature>
<keyword evidence="5" id="KW-0227">DNA damage</keyword>
<accession>A0A0F4ZI57</accession>
<feature type="region of interest" description="Disordered" evidence="14">
    <location>
        <begin position="90"/>
        <end position="114"/>
    </location>
</feature>